<dbReference type="AlphaFoldDB" id="A0A7J5ZEC9"/>
<evidence type="ECO:0000313" key="1">
    <source>
        <dbReference type="EMBL" id="KAF3859986.1"/>
    </source>
</evidence>
<sequence>MTALHHQAHLHWNLNMWRNIMFRALEPQHVEEHYVQSTGTSTCGGTLCSEHWNLNMWRNIMFRALEPQHWRNIMFRALEPQHVEEHYVQSTGTSTCGGTLCSEHWNLNMWRNIMFRALEPQHVEEHYTN</sequence>
<gene>
    <name evidence="1" type="ORF">F7725_000241</name>
</gene>
<evidence type="ECO:0000313" key="2">
    <source>
        <dbReference type="Proteomes" id="UP000518266"/>
    </source>
</evidence>
<name>A0A7J5ZEC9_DISMA</name>
<comment type="caution">
    <text evidence="1">The sequence shown here is derived from an EMBL/GenBank/DDBJ whole genome shotgun (WGS) entry which is preliminary data.</text>
</comment>
<keyword evidence="2" id="KW-1185">Reference proteome</keyword>
<dbReference type="EMBL" id="JAAKFY010000002">
    <property type="protein sequence ID" value="KAF3859986.1"/>
    <property type="molecule type" value="Genomic_DNA"/>
</dbReference>
<dbReference type="Proteomes" id="UP000518266">
    <property type="component" value="Unassembled WGS sequence"/>
</dbReference>
<accession>A0A7J5ZEC9</accession>
<organism evidence="1 2">
    <name type="scientific">Dissostichus mawsoni</name>
    <name type="common">Antarctic cod</name>
    <dbReference type="NCBI Taxonomy" id="36200"/>
    <lineage>
        <taxon>Eukaryota</taxon>
        <taxon>Metazoa</taxon>
        <taxon>Chordata</taxon>
        <taxon>Craniata</taxon>
        <taxon>Vertebrata</taxon>
        <taxon>Euteleostomi</taxon>
        <taxon>Actinopterygii</taxon>
        <taxon>Neopterygii</taxon>
        <taxon>Teleostei</taxon>
        <taxon>Neoteleostei</taxon>
        <taxon>Acanthomorphata</taxon>
        <taxon>Eupercaria</taxon>
        <taxon>Perciformes</taxon>
        <taxon>Notothenioidei</taxon>
        <taxon>Nototheniidae</taxon>
        <taxon>Dissostichus</taxon>
    </lineage>
</organism>
<proteinExistence type="predicted"/>
<reference evidence="1 2" key="1">
    <citation type="submission" date="2020-03" db="EMBL/GenBank/DDBJ databases">
        <title>Dissostichus mawsoni Genome sequencing and assembly.</title>
        <authorList>
            <person name="Park H."/>
        </authorList>
    </citation>
    <scope>NUCLEOTIDE SEQUENCE [LARGE SCALE GENOMIC DNA]</scope>
    <source>
        <strain evidence="1">DM0001</strain>
        <tissue evidence="1">Muscle</tissue>
    </source>
</reference>
<protein>
    <submittedName>
        <fullName evidence="1">Uncharacterized protein</fullName>
    </submittedName>
</protein>